<dbReference type="InterPro" id="IPR012893">
    <property type="entry name" value="HipA-like_C"/>
</dbReference>
<gene>
    <name evidence="5" type="ORF">SAMN05216178_4638</name>
</gene>
<sequence length="441" mass="48833">MLRLTLQLYGAGAWADAMTLSFDNPAEGFASPCSFGYVPQYLVDNLEAVASPLGRSVSAQIPLGWESWREDRAPAFLYDLVATPAARGFLLRQMGHERPDGVGSELFLLARSTAAPIGHLRIKESLAGLHRRPALGFTREQVVTLDNRFLEYAHEQAAAFGGTASLGDEAPKLLLTENREGLLYPDALLDDAYAARHWWVKFPRNPASPNACDILRSEFHYYRALQQLGIETPAASGLALEEGRRPSLWMQRFDRRPTPAGVERLAVESIYSLAGLVGHGQGMRHTEVLGILAELWRATGQETSIPELVADYLRRDLLNKILGNTDNHGRTLSVVRTDTGVHLAPIHDLAPKVMDDQGIARTTKWPGRMEVAGDVDWRLVCASLKPLLDPEAALTRLRADAEQLRALPDLLSAGGLPEATLNHPRIHLRHLDRRLQEWGLR</sequence>
<proteinExistence type="inferred from homology"/>
<evidence type="ECO:0000256" key="2">
    <source>
        <dbReference type="ARBA" id="ARBA00022679"/>
    </source>
</evidence>
<dbReference type="GO" id="GO:0005829">
    <property type="term" value="C:cytosol"/>
    <property type="evidence" value="ECO:0007669"/>
    <property type="project" value="TreeGrafter"/>
</dbReference>
<accession>A0A1H4UWE3</accession>
<dbReference type="PANTHER" id="PTHR37419">
    <property type="entry name" value="SERINE/THREONINE-PROTEIN KINASE TOXIN HIPA"/>
    <property type="match status" value="1"/>
</dbReference>
<evidence type="ECO:0000259" key="4">
    <source>
        <dbReference type="Pfam" id="PF07804"/>
    </source>
</evidence>
<dbReference type="Pfam" id="PF07804">
    <property type="entry name" value="HipA_C"/>
    <property type="match status" value="1"/>
</dbReference>
<keyword evidence="6" id="KW-1185">Reference proteome</keyword>
<keyword evidence="2" id="KW-0808">Transferase</keyword>
<comment type="similarity">
    <text evidence="1">Belongs to the HipA Ser/Thr kinase family.</text>
</comment>
<dbReference type="GO" id="GO:0004674">
    <property type="term" value="F:protein serine/threonine kinase activity"/>
    <property type="evidence" value="ECO:0007669"/>
    <property type="project" value="TreeGrafter"/>
</dbReference>
<protein>
    <submittedName>
        <fullName evidence="5">Serine/threonine-protein kinase HipA</fullName>
    </submittedName>
</protein>
<dbReference type="InterPro" id="IPR016869">
    <property type="entry name" value="UCP028135_HipA-like"/>
</dbReference>
<reference evidence="6" key="1">
    <citation type="submission" date="2016-10" db="EMBL/GenBank/DDBJ databases">
        <authorList>
            <person name="Varghese N."/>
            <person name="Submissions S."/>
        </authorList>
    </citation>
    <scope>NUCLEOTIDE SEQUENCE [LARGE SCALE GENOMIC DNA]</scope>
    <source>
        <strain evidence="6">DSM 9751</strain>
    </source>
</reference>
<evidence type="ECO:0000313" key="6">
    <source>
        <dbReference type="Proteomes" id="UP000198982"/>
    </source>
</evidence>
<evidence type="ECO:0000256" key="1">
    <source>
        <dbReference type="ARBA" id="ARBA00010164"/>
    </source>
</evidence>
<name>A0A1H4UWE3_9PSED</name>
<keyword evidence="3 5" id="KW-0418">Kinase</keyword>
<feature type="domain" description="HipA-like C-terminal" evidence="4">
    <location>
        <begin position="169"/>
        <end position="373"/>
    </location>
</feature>
<dbReference type="InterPro" id="IPR052028">
    <property type="entry name" value="HipA_Ser/Thr_kinase"/>
</dbReference>
<dbReference type="Proteomes" id="UP000198982">
    <property type="component" value="Unassembled WGS sequence"/>
</dbReference>
<dbReference type="PANTHER" id="PTHR37419:SF8">
    <property type="entry name" value="TOXIN YJJJ"/>
    <property type="match status" value="1"/>
</dbReference>
<dbReference type="AlphaFoldDB" id="A0A1H4UWE3"/>
<organism evidence="5 6">
    <name type="scientific">Pseudomonas saponiphila</name>
    <dbReference type="NCBI Taxonomy" id="556534"/>
    <lineage>
        <taxon>Bacteria</taxon>
        <taxon>Pseudomonadati</taxon>
        <taxon>Pseudomonadota</taxon>
        <taxon>Gammaproteobacteria</taxon>
        <taxon>Pseudomonadales</taxon>
        <taxon>Pseudomonadaceae</taxon>
        <taxon>Pseudomonas</taxon>
    </lineage>
</organism>
<evidence type="ECO:0000313" key="5">
    <source>
        <dbReference type="EMBL" id="SEC72870.1"/>
    </source>
</evidence>
<dbReference type="EMBL" id="FNTJ01000002">
    <property type="protein sequence ID" value="SEC72870.1"/>
    <property type="molecule type" value="Genomic_DNA"/>
</dbReference>
<evidence type="ECO:0000256" key="3">
    <source>
        <dbReference type="ARBA" id="ARBA00022777"/>
    </source>
</evidence>
<dbReference type="PIRSF" id="PIRSF028135">
    <property type="entry name" value="UCP028135_HipA-like"/>
    <property type="match status" value="1"/>
</dbReference>